<accession>A0AA96EUE7</accession>
<evidence type="ECO:0000313" key="2">
    <source>
        <dbReference type="EMBL" id="WNM18456.1"/>
    </source>
</evidence>
<dbReference type="AlphaFoldDB" id="A0AA96EUE7"/>
<accession>A0AA96F237</accession>
<dbReference type="EMBL" id="CP134878">
    <property type="protein sequence ID" value="WNM18456.1"/>
    <property type="molecule type" value="Genomic_DNA"/>
</dbReference>
<feature type="chain" id="PRO_5044705099" description="Glutaminyl-peptide cyclotransferase" evidence="1">
    <location>
        <begin position="18"/>
        <end position="229"/>
    </location>
</feature>
<evidence type="ECO:0000313" key="3">
    <source>
        <dbReference type="EMBL" id="WNM22507.1"/>
    </source>
</evidence>
<dbReference type="RefSeq" id="WP_313322385.1">
    <property type="nucleotide sequence ID" value="NZ_CP134878.1"/>
</dbReference>
<dbReference type="EMBL" id="CP134890">
    <property type="protein sequence ID" value="WNM22507.1"/>
    <property type="molecule type" value="Genomic_DNA"/>
</dbReference>
<gene>
    <name evidence="3" type="ORF">RN605_03880</name>
    <name evidence="2" type="ORF">RN608_10580</name>
</gene>
<proteinExistence type="predicted"/>
<dbReference type="Proteomes" id="UP001304515">
    <property type="component" value="Chromosome"/>
</dbReference>
<sequence>MRNILILILSISLSSCAQSKIEIPSNYKEIEIPKENSAEFRKLNYSEDISIKLTGSKIETFPTPRRVDSKLKFKNGYLIGSDNGEWGGKLIYKIGEKEIQIKEGNIVSLFELEGKIYFLEGLAHGVTNYGEIYEVEYSRDVFTYKKVLELPDNPETFQVFENKIYIATFENFVIINNWKVEKEIKGFWDSLYPNSLIIENDNHIFIGIRGGIVELLPKDEIIKLYVKTD</sequence>
<organism evidence="2">
    <name type="scientific">Flavobacterium capsici</name>
    <dbReference type="NCBI Taxonomy" id="3075618"/>
    <lineage>
        <taxon>Bacteria</taxon>
        <taxon>Pseudomonadati</taxon>
        <taxon>Bacteroidota</taxon>
        <taxon>Flavobacteriia</taxon>
        <taxon>Flavobacteriales</taxon>
        <taxon>Flavobacteriaceae</taxon>
        <taxon>Flavobacterium</taxon>
    </lineage>
</organism>
<feature type="signal peptide" evidence="1">
    <location>
        <begin position="1"/>
        <end position="17"/>
    </location>
</feature>
<name>A0AA96EUE7_9FLAO</name>
<evidence type="ECO:0000313" key="4">
    <source>
        <dbReference type="Proteomes" id="UP001304515"/>
    </source>
</evidence>
<dbReference type="PROSITE" id="PS51257">
    <property type="entry name" value="PROKAR_LIPOPROTEIN"/>
    <property type="match status" value="1"/>
</dbReference>
<reference evidence="2 4" key="1">
    <citation type="submission" date="2023-09" db="EMBL/GenBank/DDBJ databases">
        <title>Flavobacterium sp. a novel bacteria isolate from Pepper rhizosphere.</title>
        <authorList>
            <person name="Peng Y."/>
            <person name="Lee J."/>
        </authorList>
    </citation>
    <scope>NUCLEOTIDE SEQUENCE</scope>
    <source>
        <strain evidence="2">PMR2A8</strain>
        <strain evidence="3 4">PMTSA4</strain>
    </source>
</reference>
<protein>
    <recommendedName>
        <fullName evidence="5">Glutaminyl-peptide cyclotransferase</fullName>
    </recommendedName>
</protein>
<dbReference type="KEGG" id="fcj:RN605_03880"/>
<keyword evidence="1" id="KW-0732">Signal</keyword>
<evidence type="ECO:0000256" key="1">
    <source>
        <dbReference type="SAM" id="SignalP"/>
    </source>
</evidence>
<keyword evidence="4" id="KW-1185">Reference proteome</keyword>
<evidence type="ECO:0008006" key="5">
    <source>
        <dbReference type="Google" id="ProtNLM"/>
    </source>
</evidence>